<evidence type="ECO:0000256" key="2">
    <source>
        <dbReference type="ARBA" id="ARBA00022764"/>
    </source>
</evidence>
<organism evidence="4 5">
    <name type="scientific">Prosthecodimorpha staleyi</name>
    <dbReference type="NCBI Taxonomy" id="2840188"/>
    <lineage>
        <taxon>Bacteria</taxon>
        <taxon>Pseudomonadati</taxon>
        <taxon>Pseudomonadota</taxon>
        <taxon>Alphaproteobacteria</taxon>
        <taxon>Hyphomicrobiales</taxon>
        <taxon>Ancalomicrobiaceae</taxon>
        <taxon>Prosthecodimorpha</taxon>
    </lineage>
</organism>
<name>A0A947CZA5_9HYPH</name>
<evidence type="ECO:0000256" key="1">
    <source>
        <dbReference type="ARBA" id="ARBA00022729"/>
    </source>
</evidence>
<proteinExistence type="predicted"/>
<keyword evidence="5" id="KW-1185">Reference proteome</keyword>
<reference evidence="4 5" key="1">
    <citation type="submission" date="2021-06" db="EMBL/GenBank/DDBJ databases">
        <authorList>
            <person name="Grouzdev D.S."/>
            <person name="Koziaeva V."/>
        </authorList>
    </citation>
    <scope>NUCLEOTIDE SEQUENCE [LARGE SCALE GENOMIC DNA]</scope>
    <source>
        <strain evidence="4 5">22</strain>
    </source>
</reference>
<dbReference type="InterPro" id="IPR006059">
    <property type="entry name" value="SBP"/>
</dbReference>
<evidence type="ECO:0000313" key="4">
    <source>
        <dbReference type="EMBL" id="MBT9288045.1"/>
    </source>
</evidence>
<keyword evidence="1 3" id="KW-0732">Signal</keyword>
<dbReference type="SUPFAM" id="SSF53850">
    <property type="entry name" value="Periplasmic binding protein-like II"/>
    <property type="match status" value="1"/>
</dbReference>
<dbReference type="PANTHER" id="PTHR30222">
    <property type="entry name" value="SPERMIDINE/PUTRESCINE-BINDING PERIPLASMIC PROTEIN"/>
    <property type="match status" value="1"/>
</dbReference>
<dbReference type="RefSeq" id="WP_261966736.1">
    <property type="nucleotide sequence ID" value="NZ_JAHHZF010000001.1"/>
</dbReference>
<dbReference type="Pfam" id="PF13416">
    <property type="entry name" value="SBP_bac_8"/>
    <property type="match status" value="1"/>
</dbReference>
<feature type="signal peptide" evidence="3">
    <location>
        <begin position="1"/>
        <end position="29"/>
    </location>
</feature>
<dbReference type="PANTHER" id="PTHR30222:SF2">
    <property type="entry name" value="ABC TRANSPORTER SUBSTRATE-BINDING PROTEIN"/>
    <property type="match status" value="1"/>
</dbReference>
<feature type="chain" id="PRO_5037716276" evidence="3">
    <location>
        <begin position="30"/>
        <end position="363"/>
    </location>
</feature>
<comment type="caution">
    <text evidence="4">The sequence shown here is derived from an EMBL/GenBank/DDBJ whole genome shotgun (WGS) entry which is preliminary data.</text>
</comment>
<dbReference type="Gene3D" id="3.40.190.10">
    <property type="entry name" value="Periplasmic binding protein-like II"/>
    <property type="match status" value="2"/>
</dbReference>
<accession>A0A947CZA5</accession>
<gene>
    <name evidence="4" type="ORF">KL771_01195</name>
</gene>
<evidence type="ECO:0000313" key="5">
    <source>
        <dbReference type="Proteomes" id="UP000766595"/>
    </source>
</evidence>
<dbReference type="EMBL" id="JAHHZF010000001">
    <property type="protein sequence ID" value="MBT9288045.1"/>
    <property type="molecule type" value="Genomic_DNA"/>
</dbReference>
<evidence type="ECO:0000256" key="3">
    <source>
        <dbReference type="SAM" id="SignalP"/>
    </source>
</evidence>
<sequence>MTFQAAFRRLLTGAATAALVAGAATVATAQDNVVIMQDPGGAYGEALRKIMYDPFEKATGIKVVTVQEARSGPRIKAQVGAGKTEWDLTFIFDQETKLLGDCCLADIDYSKLSESAQKTLATMPDNLKRKKGVALQVIGVTLAYHTEKYAKAQPNNWADFWDVKKFPGKRCLPGWPRFVFEAALMADGVAKDKLYPIDMDRALKKIAEIKPHVSKWWNTAAQAPQLLLDGEADMCMAYAGRINNLVVVDNAPVNMTWNQGFVYYDFFSIPKGAPHYENALKLLSWRLDAKRAADLTIGYPVAVPSPLVFQAAPKDVSRLWANNPENVAQAIEWSPDYWGAISPDGKSTNEEYGQEKLNALLAK</sequence>
<dbReference type="AlphaFoldDB" id="A0A947CZA5"/>
<dbReference type="Proteomes" id="UP000766595">
    <property type="component" value="Unassembled WGS sequence"/>
</dbReference>
<protein>
    <submittedName>
        <fullName evidence="4">Extracellular solute-binding protein</fullName>
    </submittedName>
</protein>
<keyword evidence="2" id="KW-0574">Periplasm</keyword>